<evidence type="ECO:0000313" key="3">
    <source>
        <dbReference type="Proteomes" id="UP000019486"/>
    </source>
</evidence>
<sequence length="457" mass="49958">MPMAEDGIPGGTRFRLFRQTPGSGGPETPDTVTVGPRPGQIGAGPCDDRMYVVDALGHKPPYDDGSGPPWRGPCRPPTRPGPDGHFDHIPVDHPDFPAVHMYGSVRLALDVWERYLGETVRWPRFPSGPRLELIPVVDWDNAHFGPGYIEAGFKIAGDGARSPFCLNFDVLAHETAHAILFSVMGYPEESRVTAEYLGFQEAAADLMSLLSFLHFSGAIDQVLNECGGNLYVLNALSRIGEFAAADQIRVASNDSALADLVGVRYLGHGDWFDPKGLDRDAHDMSLPLTGAVFDILVELFQDGLVARGLIEPDNDARGWRRDEVELAIDRLGDHYGSRLERFRDGFRHALTDARDLVGACLAEAVRTLRPDDLSYDGFAARYLTAALDRGQRGNLEAILIHFGARGIDPLAVPAPPLRPPLSPSYAERHAAAMRQSRPRAATPAILASLKALGHRWR</sequence>
<keyword evidence="3" id="KW-1185">Reference proteome</keyword>
<name>W9GV58_9PROT</name>
<evidence type="ECO:0000313" key="2">
    <source>
        <dbReference type="EMBL" id="EWY37664.1"/>
    </source>
</evidence>
<organism evidence="2 3">
    <name type="scientific">Skermanella stibiiresistens SB22</name>
    <dbReference type="NCBI Taxonomy" id="1385369"/>
    <lineage>
        <taxon>Bacteria</taxon>
        <taxon>Pseudomonadati</taxon>
        <taxon>Pseudomonadota</taxon>
        <taxon>Alphaproteobacteria</taxon>
        <taxon>Rhodospirillales</taxon>
        <taxon>Azospirillaceae</taxon>
        <taxon>Skermanella</taxon>
    </lineage>
</organism>
<evidence type="ECO:0008006" key="4">
    <source>
        <dbReference type="Google" id="ProtNLM"/>
    </source>
</evidence>
<proteinExistence type="predicted"/>
<protein>
    <recommendedName>
        <fullName evidence="4">Peptidase M4 C-terminal domain-containing protein</fullName>
    </recommendedName>
</protein>
<dbReference type="AlphaFoldDB" id="W9GV58"/>
<reference evidence="2 3" key="1">
    <citation type="submission" date="2013-08" db="EMBL/GenBank/DDBJ databases">
        <title>The genome sequence of Skermanella stibiiresistens.</title>
        <authorList>
            <person name="Zhu W."/>
            <person name="Wang G."/>
        </authorList>
    </citation>
    <scope>NUCLEOTIDE SEQUENCE [LARGE SCALE GENOMIC DNA]</scope>
    <source>
        <strain evidence="2 3">SB22</strain>
    </source>
</reference>
<dbReference type="STRING" id="1385369.N825_16565"/>
<feature type="compositionally biased region" description="Pro residues" evidence="1">
    <location>
        <begin position="70"/>
        <end position="80"/>
    </location>
</feature>
<accession>W9GV58</accession>
<evidence type="ECO:0000256" key="1">
    <source>
        <dbReference type="SAM" id="MobiDB-lite"/>
    </source>
</evidence>
<feature type="region of interest" description="Disordered" evidence="1">
    <location>
        <begin position="1"/>
        <end position="38"/>
    </location>
</feature>
<comment type="caution">
    <text evidence="2">The sequence shown here is derived from an EMBL/GenBank/DDBJ whole genome shotgun (WGS) entry which is preliminary data.</text>
</comment>
<gene>
    <name evidence="2" type="ORF">N825_16565</name>
</gene>
<dbReference type="Proteomes" id="UP000019486">
    <property type="component" value="Unassembled WGS sequence"/>
</dbReference>
<feature type="region of interest" description="Disordered" evidence="1">
    <location>
        <begin position="61"/>
        <end position="83"/>
    </location>
</feature>
<dbReference type="EMBL" id="AVFL01000024">
    <property type="protein sequence ID" value="EWY37664.1"/>
    <property type="molecule type" value="Genomic_DNA"/>
</dbReference>
<dbReference type="SUPFAM" id="SSF55486">
    <property type="entry name" value="Metalloproteases ('zincins'), catalytic domain"/>
    <property type="match status" value="1"/>
</dbReference>